<comment type="subcellular location">
    <subcellularLocation>
        <location evidence="2">Cytoplasm</location>
    </subcellularLocation>
    <subcellularLocation>
        <location evidence="1">Nucleus</location>
    </subcellularLocation>
</comment>
<evidence type="ECO:0000313" key="9">
    <source>
        <dbReference type="EMBL" id="CDF32535.1"/>
    </source>
</evidence>
<dbReference type="OrthoDB" id="422427at2759"/>
<dbReference type="InterPro" id="IPR036390">
    <property type="entry name" value="WH_DNA-bd_sf"/>
</dbReference>
<dbReference type="Pfam" id="PF10602">
    <property type="entry name" value="RPN7"/>
    <property type="match status" value="1"/>
</dbReference>
<keyword evidence="7" id="KW-0175">Coiled coil</keyword>
<reference evidence="10" key="1">
    <citation type="journal article" date="2013" name="Proc. Natl. Acad. Sci. U.S.A.">
        <title>Genome structure and metabolic features in the red seaweed Chondrus crispus shed light on evolution of the Archaeplastida.</title>
        <authorList>
            <person name="Collen J."/>
            <person name="Porcel B."/>
            <person name="Carre W."/>
            <person name="Ball S.G."/>
            <person name="Chaparro C."/>
            <person name="Tonon T."/>
            <person name="Barbeyron T."/>
            <person name="Michel G."/>
            <person name="Noel B."/>
            <person name="Valentin K."/>
            <person name="Elias M."/>
            <person name="Artiguenave F."/>
            <person name="Arun A."/>
            <person name="Aury J.M."/>
            <person name="Barbosa-Neto J.F."/>
            <person name="Bothwell J.H."/>
            <person name="Bouget F.Y."/>
            <person name="Brillet L."/>
            <person name="Cabello-Hurtado F."/>
            <person name="Capella-Gutierrez S."/>
            <person name="Charrier B."/>
            <person name="Cladiere L."/>
            <person name="Cock J.M."/>
            <person name="Coelho S.M."/>
            <person name="Colleoni C."/>
            <person name="Czjzek M."/>
            <person name="Da Silva C."/>
            <person name="Delage L."/>
            <person name="Denoeud F."/>
            <person name="Deschamps P."/>
            <person name="Dittami S.M."/>
            <person name="Gabaldon T."/>
            <person name="Gachon C.M."/>
            <person name="Groisillier A."/>
            <person name="Herve C."/>
            <person name="Jabbari K."/>
            <person name="Katinka M."/>
            <person name="Kloareg B."/>
            <person name="Kowalczyk N."/>
            <person name="Labadie K."/>
            <person name="Leblanc C."/>
            <person name="Lopez P.J."/>
            <person name="McLachlan D.H."/>
            <person name="Meslet-Cladiere L."/>
            <person name="Moustafa A."/>
            <person name="Nehr Z."/>
            <person name="Nyvall Collen P."/>
            <person name="Panaud O."/>
            <person name="Partensky F."/>
            <person name="Poulain J."/>
            <person name="Rensing S.A."/>
            <person name="Rousvoal S."/>
            <person name="Samson G."/>
            <person name="Symeonidi A."/>
            <person name="Weissenbach J."/>
            <person name="Zambounis A."/>
            <person name="Wincker P."/>
            <person name="Boyen C."/>
        </authorList>
    </citation>
    <scope>NUCLEOTIDE SEQUENCE [LARGE SCALE GENOMIC DNA]</scope>
    <source>
        <strain evidence="10">cv. Stackhouse</strain>
    </source>
</reference>
<accession>R7Q517</accession>
<dbReference type="Gene3D" id="1.25.40.570">
    <property type="match status" value="1"/>
</dbReference>
<dbReference type="SMART" id="SM00088">
    <property type="entry name" value="PINT"/>
    <property type="match status" value="1"/>
</dbReference>
<keyword evidence="6" id="KW-0539">Nucleus</keyword>
<evidence type="ECO:0000256" key="7">
    <source>
        <dbReference type="SAM" id="Coils"/>
    </source>
</evidence>
<evidence type="ECO:0000256" key="4">
    <source>
        <dbReference type="ARBA" id="ARBA00022490"/>
    </source>
</evidence>
<dbReference type="OMA" id="IYLQNWA"/>
<organism evidence="9 10">
    <name type="scientific">Chondrus crispus</name>
    <name type="common">Carrageen Irish moss</name>
    <name type="synonym">Polymorpha crispa</name>
    <dbReference type="NCBI Taxonomy" id="2769"/>
    <lineage>
        <taxon>Eukaryota</taxon>
        <taxon>Rhodophyta</taxon>
        <taxon>Florideophyceae</taxon>
        <taxon>Rhodymeniophycidae</taxon>
        <taxon>Gigartinales</taxon>
        <taxon>Gigartinaceae</taxon>
        <taxon>Chondrus</taxon>
    </lineage>
</organism>
<comment type="similarity">
    <text evidence="3">Belongs to the CSN1 family.</text>
</comment>
<dbReference type="InterPro" id="IPR019585">
    <property type="entry name" value="Rpn7/CSN1"/>
</dbReference>
<dbReference type="GO" id="GO:0005737">
    <property type="term" value="C:cytoplasm"/>
    <property type="evidence" value="ECO:0007669"/>
    <property type="project" value="UniProtKB-SubCell"/>
</dbReference>
<dbReference type="PhylomeDB" id="R7Q517"/>
<dbReference type="GeneID" id="17319910"/>
<dbReference type="InterPro" id="IPR000717">
    <property type="entry name" value="PCI_dom"/>
</dbReference>
<gene>
    <name evidence="9" type="ORF">CHC_T00001498001</name>
</gene>
<evidence type="ECO:0000313" key="10">
    <source>
        <dbReference type="Proteomes" id="UP000012073"/>
    </source>
</evidence>
<feature type="coiled-coil region" evidence="7">
    <location>
        <begin position="87"/>
        <end position="114"/>
    </location>
</feature>
<dbReference type="Gramene" id="CDF32535">
    <property type="protein sequence ID" value="CDF32535"/>
    <property type="gene ID" value="CHC_T00001498001"/>
</dbReference>
<evidence type="ECO:0000256" key="3">
    <source>
        <dbReference type="ARBA" id="ARBA00008793"/>
    </source>
</evidence>
<keyword evidence="5" id="KW-0736">Signalosome</keyword>
<evidence type="ECO:0000256" key="2">
    <source>
        <dbReference type="ARBA" id="ARBA00004496"/>
    </source>
</evidence>
<dbReference type="PANTHER" id="PTHR14145:SF2">
    <property type="entry name" value="COP9 SIGNALOSOME COMPLEX SUBUNIT 1"/>
    <property type="match status" value="1"/>
</dbReference>
<dbReference type="AlphaFoldDB" id="R7Q517"/>
<evidence type="ECO:0000256" key="1">
    <source>
        <dbReference type="ARBA" id="ARBA00004123"/>
    </source>
</evidence>
<name>R7Q517_CHOCR</name>
<dbReference type="STRING" id="2769.R7Q517"/>
<keyword evidence="10" id="KW-1185">Reference proteome</keyword>
<keyword evidence="4" id="KW-0963">Cytoplasm</keyword>
<proteinExistence type="inferred from homology"/>
<evidence type="ECO:0000256" key="6">
    <source>
        <dbReference type="ARBA" id="ARBA00023242"/>
    </source>
</evidence>
<dbReference type="Proteomes" id="UP000012073">
    <property type="component" value="Unassembled WGS sequence"/>
</dbReference>
<dbReference type="KEGG" id="ccp:CHC_T00001498001"/>
<evidence type="ECO:0000256" key="5">
    <source>
        <dbReference type="ARBA" id="ARBA00022790"/>
    </source>
</evidence>
<dbReference type="RefSeq" id="XP_005712200.1">
    <property type="nucleotide sequence ID" value="XM_005712143.1"/>
</dbReference>
<dbReference type="EMBL" id="HG001512">
    <property type="protein sequence ID" value="CDF32535.1"/>
    <property type="molecule type" value="Genomic_DNA"/>
</dbReference>
<dbReference type="InterPro" id="IPR045135">
    <property type="entry name" value="Rpn7_N"/>
</dbReference>
<feature type="domain" description="PCI" evidence="8">
    <location>
        <begin position="311"/>
        <end position="394"/>
    </location>
</feature>
<dbReference type="SUPFAM" id="SSF46785">
    <property type="entry name" value="Winged helix' DNA-binding domain"/>
    <property type="match status" value="1"/>
</dbReference>
<protein>
    <recommendedName>
        <fullName evidence="8">PCI domain-containing protein</fullName>
    </recommendedName>
</protein>
<sequence>MNAPLASFDLDGYAARYRARGKIQRLRFIADRNSDLRVDALRLAVSEAKKGYDTFLYKEIFKQADGALGEDFTLDEEWIMRKNQWAGKQLELLKHELEENKQQANKEVIRTGHNDLGDFFHKRGKLKQARGDYTKTRDYCGHALHNLQMCMKVITVSIEAGDFAPIENHYMMAANIPDVDKDCTELAKMRACAGLASLVRGNYAAASQRFLTTNGDASEEKISNLQREFGDIMSLEDVAIYGGLCALATLDRSALTKQVIEKPEFRNLLELVPDVREIIYDFYHSRYTRCLTTMATIRPELMLDMHLGREGHVDTLFRLIQRKAIVQYVSPFISADLGRMQAIFGTTAKELENELLELIHIGAINARIDKQNNALHAKKSNARLEAITSSLQKGQEAFEDAEAMLLRMTLLKNDVQVSSPSLSRAASEMGPRGRSFISIADNVFDRNIRHS</sequence>
<evidence type="ECO:0000259" key="8">
    <source>
        <dbReference type="SMART" id="SM00088"/>
    </source>
</evidence>
<dbReference type="Pfam" id="PF01399">
    <property type="entry name" value="PCI"/>
    <property type="match status" value="1"/>
</dbReference>
<dbReference type="GO" id="GO:0008180">
    <property type="term" value="C:COP9 signalosome"/>
    <property type="evidence" value="ECO:0007669"/>
    <property type="project" value="UniProtKB-KW"/>
</dbReference>
<dbReference type="PANTHER" id="PTHR14145">
    <property type="entry name" value="26S PROTESOME SUBUNIT 6"/>
    <property type="match status" value="1"/>
</dbReference>